<proteinExistence type="predicted"/>
<evidence type="ECO:0008006" key="3">
    <source>
        <dbReference type="Google" id="ProtNLM"/>
    </source>
</evidence>
<sequence length="70" mass="8110">MEILHFKTNISSPIGIQAIWDSLKVLGVNKFNIDFWDVDNILKVMADQFISSEKIIEVICRLGYHCEELK</sequence>
<name>A0A316DCP6_9BACT</name>
<evidence type="ECO:0000313" key="2">
    <source>
        <dbReference type="Proteomes" id="UP000245489"/>
    </source>
</evidence>
<gene>
    <name evidence="1" type="ORF">LV89_04995</name>
</gene>
<dbReference type="OrthoDB" id="965149at2"/>
<dbReference type="EMBL" id="QGGO01000060">
    <property type="protein sequence ID" value="PWK15057.1"/>
    <property type="molecule type" value="Genomic_DNA"/>
</dbReference>
<reference evidence="1 2" key="1">
    <citation type="submission" date="2018-05" db="EMBL/GenBank/DDBJ databases">
        <title>Genomic Encyclopedia of Archaeal and Bacterial Type Strains, Phase II (KMG-II): from individual species to whole genera.</title>
        <authorList>
            <person name="Goeker M."/>
        </authorList>
    </citation>
    <scope>NUCLEOTIDE SEQUENCE [LARGE SCALE GENOMIC DNA]</scope>
    <source>
        <strain evidence="1 2">DSM 22214</strain>
    </source>
</reference>
<protein>
    <recommendedName>
        <fullName evidence="3">HMA domain-containing protein</fullName>
    </recommendedName>
</protein>
<keyword evidence="2" id="KW-1185">Reference proteome</keyword>
<dbReference type="RefSeq" id="WP_109745673.1">
    <property type="nucleotide sequence ID" value="NZ_QGGO01000060.1"/>
</dbReference>
<organism evidence="1 2">
    <name type="scientific">Arcicella aurantiaca</name>
    <dbReference type="NCBI Taxonomy" id="591202"/>
    <lineage>
        <taxon>Bacteria</taxon>
        <taxon>Pseudomonadati</taxon>
        <taxon>Bacteroidota</taxon>
        <taxon>Cytophagia</taxon>
        <taxon>Cytophagales</taxon>
        <taxon>Flectobacillaceae</taxon>
        <taxon>Arcicella</taxon>
    </lineage>
</organism>
<dbReference type="AlphaFoldDB" id="A0A316DCP6"/>
<evidence type="ECO:0000313" key="1">
    <source>
        <dbReference type="EMBL" id="PWK15057.1"/>
    </source>
</evidence>
<dbReference type="Proteomes" id="UP000245489">
    <property type="component" value="Unassembled WGS sequence"/>
</dbReference>
<accession>A0A316DCP6</accession>
<comment type="caution">
    <text evidence="1">The sequence shown here is derived from an EMBL/GenBank/DDBJ whole genome shotgun (WGS) entry which is preliminary data.</text>
</comment>